<dbReference type="Proteomes" id="UP000177042">
    <property type="component" value="Unassembled WGS sequence"/>
</dbReference>
<accession>A0A1F5JCB2</accession>
<evidence type="ECO:0000313" key="1">
    <source>
        <dbReference type="EMBL" id="OGE26266.1"/>
    </source>
</evidence>
<organism evidence="1 2">
    <name type="scientific">Candidatus Daviesbacteria bacterium RIFCSPHIGHO2_02_FULL_39_12</name>
    <dbReference type="NCBI Taxonomy" id="1797770"/>
    <lineage>
        <taxon>Bacteria</taxon>
        <taxon>Candidatus Daviesiibacteriota</taxon>
    </lineage>
</organism>
<comment type="caution">
    <text evidence="1">The sequence shown here is derived from an EMBL/GenBank/DDBJ whole genome shotgun (WGS) entry which is preliminary data.</text>
</comment>
<dbReference type="EMBL" id="MFCX01000013">
    <property type="protein sequence ID" value="OGE26266.1"/>
    <property type="molecule type" value="Genomic_DNA"/>
</dbReference>
<gene>
    <name evidence="1" type="ORF">A3C26_03690</name>
</gene>
<reference evidence="1 2" key="1">
    <citation type="journal article" date="2016" name="Nat. Commun.">
        <title>Thousands of microbial genomes shed light on interconnected biogeochemical processes in an aquifer system.</title>
        <authorList>
            <person name="Anantharaman K."/>
            <person name="Brown C.T."/>
            <person name="Hug L.A."/>
            <person name="Sharon I."/>
            <person name="Castelle C.J."/>
            <person name="Probst A.J."/>
            <person name="Thomas B.C."/>
            <person name="Singh A."/>
            <person name="Wilkins M.J."/>
            <person name="Karaoz U."/>
            <person name="Brodie E.L."/>
            <person name="Williams K.H."/>
            <person name="Hubbard S.S."/>
            <person name="Banfield J.F."/>
        </authorList>
    </citation>
    <scope>NUCLEOTIDE SEQUENCE [LARGE SCALE GENOMIC DNA]</scope>
</reference>
<evidence type="ECO:0000313" key="2">
    <source>
        <dbReference type="Proteomes" id="UP000177042"/>
    </source>
</evidence>
<protein>
    <submittedName>
        <fullName evidence="1">Uncharacterized protein</fullName>
    </submittedName>
</protein>
<proteinExistence type="predicted"/>
<name>A0A1F5JCB2_9BACT</name>
<sequence length="194" mass="22094">MPEHLTEKDKTPAPLAQVNMRIGIGWMGGKTVRAGGPGNSWEESPETDWRTVVREQIYRGPKGPTADYRRLGSEQYPARWEEMGWDERDERFRVIVQVHGINLLRARFMLSRQGYHRPEGSDSAVYTRLTGGTVFVLSTHQDIIEGQLEIPRFPRPVFLIPFCLPRLSEYDPTKMGVSVLNNNLIVIGYGKLPS</sequence>
<dbReference type="AlphaFoldDB" id="A0A1F5JCB2"/>